<dbReference type="InterPro" id="IPR025662">
    <property type="entry name" value="Sigma_54_int_dom_ATP-bd_1"/>
</dbReference>
<feature type="modified residue" description="4-aspartylphosphate" evidence="5">
    <location>
        <position position="52"/>
    </location>
</feature>
<dbReference type="InterPro" id="IPR011006">
    <property type="entry name" value="CheY-like_superfamily"/>
</dbReference>
<dbReference type="Pfam" id="PF25601">
    <property type="entry name" value="AAA_lid_14"/>
    <property type="match status" value="1"/>
</dbReference>
<keyword evidence="4" id="KW-0804">Transcription</keyword>
<protein>
    <submittedName>
        <fullName evidence="8">Transcriptional regulatory protein ZraR</fullName>
    </submittedName>
</protein>
<dbReference type="EMBL" id="MARB01000001">
    <property type="protein sequence ID" value="ODJ89665.1"/>
    <property type="molecule type" value="Genomic_DNA"/>
</dbReference>
<dbReference type="SUPFAM" id="SSF46689">
    <property type="entry name" value="Homeodomain-like"/>
    <property type="match status" value="1"/>
</dbReference>
<dbReference type="CDD" id="cd00156">
    <property type="entry name" value="REC"/>
    <property type="match status" value="1"/>
</dbReference>
<dbReference type="InterPro" id="IPR009057">
    <property type="entry name" value="Homeodomain-like_sf"/>
</dbReference>
<gene>
    <name evidence="8" type="primary">zraR_2</name>
    <name evidence="8" type="ORF">CODIS_02250</name>
</gene>
<dbReference type="GO" id="GO:0006355">
    <property type="term" value="P:regulation of DNA-templated transcription"/>
    <property type="evidence" value="ECO:0007669"/>
    <property type="project" value="InterPro"/>
</dbReference>
<dbReference type="RefSeq" id="WP_069120682.1">
    <property type="nucleotide sequence ID" value="NZ_MARB01000001.1"/>
</dbReference>
<dbReference type="Pfam" id="PF00072">
    <property type="entry name" value="Response_reg"/>
    <property type="match status" value="1"/>
</dbReference>
<dbReference type="Pfam" id="PF00158">
    <property type="entry name" value="Sigma54_activat"/>
    <property type="match status" value="1"/>
</dbReference>
<dbReference type="PROSITE" id="PS00688">
    <property type="entry name" value="SIGMA54_INTERACT_3"/>
    <property type="match status" value="1"/>
</dbReference>
<dbReference type="GO" id="GO:0043565">
    <property type="term" value="F:sequence-specific DNA binding"/>
    <property type="evidence" value="ECO:0007669"/>
    <property type="project" value="InterPro"/>
</dbReference>
<dbReference type="CDD" id="cd00009">
    <property type="entry name" value="AAA"/>
    <property type="match status" value="1"/>
</dbReference>
<feature type="domain" description="Response regulatory" evidence="7">
    <location>
        <begin position="3"/>
        <end position="117"/>
    </location>
</feature>
<dbReference type="InterPro" id="IPR058031">
    <property type="entry name" value="AAA_lid_NorR"/>
</dbReference>
<sequence>MSRILIVDDDEASCRTLQFHLRSQNHSVEITGSVDEGLAVADSYHPDLIILDIRMPGRSGLEGLPDFIKLLPSVHVIMITAFHDMESTIEAMQQGAEDYIHKPIDIDELDTSIARLLTKKGDTDNLLIPTSPENIGDALSMVGRSRAMKEIFKTIGLVAKSPASVLITGESGTGKELVARAIHRSSQNPNGPFVAVNCAALVETLLESDMFGHEKGAFTGAVVRQEGKFSLARGGTIFLDEVGELSPGMQAKLLRVLQYKEFTPLGAKESQTTNARVITATNVDLAEKVSEKSFREDLYYRLQVVNIHLPPLRERKEDLMDLIQTLLGRINKELHRNVTHINKEVLEAFERYEWPGNVRELENILMKSIALSQGDALTRDQLPEPLRMDNTQFSGHPREARPLTEQSLEDIERIHVKRVLDATGWHKGQACEILGISRPRLRRLIRQYDLISDHDIEVDSEMNEDA</sequence>
<dbReference type="InterPro" id="IPR002197">
    <property type="entry name" value="HTH_Fis"/>
</dbReference>
<evidence type="ECO:0000259" key="6">
    <source>
        <dbReference type="PROSITE" id="PS50045"/>
    </source>
</evidence>
<organism evidence="8 9">
    <name type="scientific">Candidatus Thiodiazotropha endolucinida</name>
    <dbReference type="NCBI Taxonomy" id="1655433"/>
    <lineage>
        <taxon>Bacteria</taxon>
        <taxon>Pseudomonadati</taxon>
        <taxon>Pseudomonadota</taxon>
        <taxon>Gammaproteobacteria</taxon>
        <taxon>Chromatiales</taxon>
        <taxon>Sedimenticolaceae</taxon>
        <taxon>Candidatus Thiodiazotropha</taxon>
    </lineage>
</organism>
<dbReference type="FunFam" id="3.40.50.300:FF:000006">
    <property type="entry name" value="DNA-binding transcriptional regulator NtrC"/>
    <property type="match status" value="1"/>
</dbReference>
<dbReference type="Proteomes" id="UP000094769">
    <property type="component" value="Unassembled WGS sequence"/>
</dbReference>
<dbReference type="Gene3D" id="1.10.10.60">
    <property type="entry name" value="Homeodomain-like"/>
    <property type="match status" value="1"/>
</dbReference>
<keyword evidence="3" id="KW-0805">Transcription regulation</keyword>
<keyword evidence="2" id="KW-0067">ATP-binding</keyword>
<dbReference type="SUPFAM" id="SSF52540">
    <property type="entry name" value="P-loop containing nucleoside triphosphate hydrolases"/>
    <property type="match status" value="1"/>
</dbReference>
<keyword evidence="5" id="KW-0597">Phosphoprotein</keyword>
<dbReference type="PROSITE" id="PS50110">
    <property type="entry name" value="RESPONSE_REGULATORY"/>
    <property type="match status" value="1"/>
</dbReference>
<dbReference type="InterPro" id="IPR027417">
    <property type="entry name" value="P-loop_NTPase"/>
</dbReference>
<dbReference type="PANTHER" id="PTHR32071">
    <property type="entry name" value="TRANSCRIPTIONAL REGULATORY PROTEIN"/>
    <property type="match status" value="1"/>
</dbReference>
<dbReference type="SMART" id="SM00382">
    <property type="entry name" value="AAA"/>
    <property type="match status" value="1"/>
</dbReference>
<evidence type="ECO:0000313" key="8">
    <source>
        <dbReference type="EMBL" id="ODJ89665.1"/>
    </source>
</evidence>
<dbReference type="SMART" id="SM00448">
    <property type="entry name" value="REC"/>
    <property type="match status" value="1"/>
</dbReference>
<keyword evidence="9" id="KW-1185">Reference proteome</keyword>
<accession>A0A7Z1AH42</accession>
<evidence type="ECO:0000256" key="2">
    <source>
        <dbReference type="ARBA" id="ARBA00022840"/>
    </source>
</evidence>
<evidence type="ECO:0000256" key="1">
    <source>
        <dbReference type="ARBA" id="ARBA00022741"/>
    </source>
</evidence>
<dbReference type="InterPro" id="IPR002078">
    <property type="entry name" value="Sigma_54_int"/>
</dbReference>
<dbReference type="InterPro" id="IPR003593">
    <property type="entry name" value="AAA+_ATPase"/>
</dbReference>
<dbReference type="Gene3D" id="1.10.8.60">
    <property type="match status" value="1"/>
</dbReference>
<keyword evidence="1" id="KW-0547">Nucleotide-binding</keyword>
<dbReference type="Gene3D" id="3.40.50.2300">
    <property type="match status" value="1"/>
</dbReference>
<evidence type="ECO:0000313" key="9">
    <source>
        <dbReference type="Proteomes" id="UP000094769"/>
    </source>
</evidence>
<dbReference type="Pfam" id="PF02954">
    <property type="entry name" value="HTH_8"/>
    <property type="match status" value="1"/>
</dbReference>
<reference evidence="8 9" key="1">
    <citation type="submission" date="2016-06" db="EMBL/GenBank/DDBJ databases">
        <title>Genome sequence of endosymbiont of Candidatus Endolucinida thiodiazotropha.</title>
        <authorList>
            <person name="Poehlein A."/>
            <person name="Koenig S."/>
            <person name="Heiden S.E."/>
            <person name="Thuermer A."/>
            <person name="Voget S."/>
            <person name="Daniel R."/>
            <person name="Markert S."/>
            <person name="Gros O."/>
            <person name="Schweder T."/>
        </authorList>
    </citation>
    <scope>NUCLEOTIDE SEQUENCE [LARGE SCALE GENOMIC DNA]</scope>
    <source>
        <strain evidence="8 9">COS</strain>
    </source>
</reference>
<name>A0A7Z1AH42_9GAMM</name>
<dbReference type="Gene3D" id="3.40.50.300">
    <property type="entry name" value="P-loop containing nucleotide triphosphate hydrolases"/>
    <property type="match status" value="1"/>
</dbReference>
<feature type="domain" description="Sigma-54 factor interaction" evidence="6">
    <location>
        <begin position="141"/>
        <end position="370"/>
    </location>
</feature>
<dbReference type="InterPro" id="IPR025944">
    <property type="entry name" value="Sigma_54_int_dom_CS"/>
</dbReference>
<evidence type="ECO:0000256" key="4">
    <source>
        <dbReference type="ARBA" id="ARBA00023163"/>
    </source>
</evidence>
<dbReference type="OrthoDB" id="5297379at2"/>
<proteinExistence type="predicted"/>
<dbReference type="SUPFAM" id="SSF52172">
    <property type="entry name" value="CheY-like"/>
    <property type="match status" value="1"/>
</dbReference>
<comment type="caution">
    <text evidence="8">The sequence shown here is derived from an EMBL/GenBank/DDBJ whole genome shotgun (WGS) entry which is preliminary data.</text>
</comment>
<evidence type="ECO:0000256" key="5">
    <source>
        <dbReference type="PROSITE-ProRule" id="PRU00169"/>
    </source>
</evidence>
<evidence type="ECO:0000256" key="3">
    <source>
        <dbReference type="ARBA" id="ARBA00023015"/>
    </source>
</evidence>
<dbReference type="PROSITE" id="PS50045">
    <property type="entry name" value="SIGMA54_INTERACT_4"/>
    <property type="match status" value="1"/>
</dbReference>
<dbReference type="GO" id="GO:0005524">
    <property type="term" value="F:ATP binding"/>
    <property type="evidence" value="ECO:0007669"/>
    <property type="project" value="UniProtKB-KW"/>
</dbReference>
<evidence type="ECO:0000259" key="7">
    <source>
        <dbReference type="PROSITE" id="PS50110"/>
    </source>
</evidence>
<dbReference type="PROSITE" id="PS00675">
    <property type="entry name" value="SIGMA54_INTERACT_1"/>
    <property type="match status" value="1"/>
</dbReference>
<dbReference type="InterPro" id="IPR001789">
    <property type="entry name" value="Sig_transdc_resp-reg_receiver"/>
</dbReference>
<dbReference type="AlphaFoldDB" id="A0A7Z1AH42"/>
<dbReference type="GO" id="GO:0000160">
    <property type="term" value="P:phosphorelay signal transduction system"/>
    <property type="evidence" value="ECO:0007669"/>
    <property type="project" value="InterPro"/>
</dbReference>